<comment type="caution">
    <text evidence="3">The sequence shown here is derived from an EMBL/GenBank/DDBJ whole genome shotgun (WGS) entry which is preliminary data.</text>
</comment>
<dbReference type="NCBIfam" id="TIGR01905">
    <property type="entry name" value="paired_CXXCH_1"/>
    <property type="match status" value="3"/>
</dbReference>
<evidence type="ECO:0000313" key="3">
    <source>
        <dbReference type="EMBL" id="MBI2875333.1"/>
    </source>
</evidence>
<reference evidence="3" key="1">
    <citation type="submission" date="2020-07" db="EMBL/GenBank/DDBJ databases">
        <title>Huge and variable diversity of episymbiotic CPR bacteria and DPANN archaea in groundwater ecosystems.</title>
        <authorList>
            <person name="He C.Y."/>
            <person name="Keren R."/>
            <person name="Whittaker M."/>
            <person name="Farag I.F."/>
            <person name="Doudna J."/>
            <person name="Cate J.H.D."/>
            <person name="Banfield J.F."/>
        </authorList>
    </citation>
    <scope>NUCLEOTIDE SEQUENCE</scope>
    <source>
        <strain evidence="3">NC_groundwater_672_Ag_B-0.1um_62_36</strain>
    </source>
</reference>
<evidence type="ECO:0000313" key="4">
    <source>
        <dbReference type="Proteomes" id="UP000769766"/>
    </source>
</evidence>
<keyword evidence="1" id="KW-0732">Signal</keyword>
<feature type="domain" description="Doubled CXXCH motif" evidence="2">
    <location>
        <begin position="237"/>
        <end position="274"/>
    </location>
</feature>
<dbReference type="Pfam" id="PF09699">
    <property type="entry name" value="Paired_CXXCH_1"/>
    <property type="match status" value="3"/>
</dbReference>
<organism evidence="3 4">
    <name type="scientific">Tectimicrobiota bacterium</name>
    <dbReference type="NCBI Taxonomy" id="2528274"/>
    <lineage>
        <taxon>Bacteria</taxon>
        <taxon>Pseudomonadati</taxon>
        <taxon>Nitrospinota/Tectimicrobiota group</taxon>
        <taxon>Candidatus Tectimicrobiota</taxon>
    </lineage>
</organism>
<feature type="domain" description="Doubled CXXCH motif" evidence="2">
    <location>
        <begin position="142"/>
        <end position="180"/>
    </location>
</feature>
<protein>
    <submittedName>
        <fullName evidence="3">DmsE family decaheme c-type cytochrome</fullName>
    </submittedName>
</protein>
<sequence>MSVKNDLGVLRGRWGRALGTALAGVVLGLTACQLHPKTSTPAMARKGSPAGMEECDSCHRDEEAMRRFTATTHGRLAAFEVTGERGCVGCHGTGTGHKADPKDPSSILRFQDLPPAEGARICLRCHASSAPLLDWEGSAHPRGELGCIGCHRIHVTEGKKKGLLRALEPELCYECHREKRAQVSYPSHHPIPEGKMQCSDCHEVHGAEGPRGLREVTVNDLCVRCHAEKQGPFAFEHAPTAEGCILCHEPHGTVAEDLKRQNEPFLCLQCHTGHRDELRPTADLPAYRATFFTQCSTCHLEIHGTDAPTR</sequence>
<dbReference type="GO" id="GO:0016491">
    <property type="term" value="F:oxidoreductase activity"/>
    <property type="evidence" value="ECO:0007669"/>
    <property type="project" value="TreeGrafter"/>
</dbReference>
<dbReference type="InterPro" id="IPR020015">
    <property type="entry name" value="Decahaem_cyt-c_DmsE"/>
</dbReference>
<accession>A0A932CL23</accession>
<dbReference type="NCBIfam" id="TIGR03508">
    <property type="entry name" value="decahem_SO"/>
    <property type="match status" value="1"/>
</dbReference>
<dbReference type="EMBL" id="JACPRF010000015">
    <property type="protein sequence ID" value="MBI2875333.1"/>
    <property type="molecule type" value="Genomic_DNA"/>
</dbReference>
<dbReference type="Gene3D" id="3.90.10.10">
    <property type="entry name" value="Cytochrome C3"/>
    <property type="match status" value="2"/>
</dbReference>
<dbReference type="PROSITE" id="PS51257">
    <property type="entry name" value="PROKAR_LIPOPROTEIN"/>
    <property type="match status" value="1"/>
</dbReference>
<dbReference type="Proteomes" id="UP000769766">
    <property type="component" value="Unassembled WGS sequence"/>
</dbReference>
<feature type="domain" description="Doubled CXXCH motif" evidence="2">
    <location>
        <begin position="188"/>
        <end position="230"/>
    </location>
</feature>
<dbReference type="PANTHER" id="PTHR35038">
    <property type="entry name" value="DISSIMILATORY SULFITE REDUCTASE SIRA"/>
    <property type="match status" value="1"/>
</dbReference>
<name>A0A932CL23_UNCTE</name>
<dbReference type="InterPro" id="IPR051829">
    <property type="entry name" value="Multiheme_Cytochr_ET"/>
</dbReference>
<dbReference type="InterPro" id="IPR036280">
    <property type="entry name" value="Multihaem_cyt_sf"/>
</dbReference>
<proteinExistence type="predicted"/>
<evidence type="ECO:0000256" key="1">
    <source>
        <dbReference type="ARBA" id="ARBA00022729"/>
    </source>
</evidence>
<dbReference type="AlphaFoldDB" id="A0A932CL23"/>
<dbReference type="SUPFAM" id="SSF48695">
    <property type="entry name" value="Multiheme cytochromes"/>
    <property type="match status" value="1"/>
</dbReference>
<dbReference type="PANTHER" id="PTHR35038:SF6">
    <property type="entry name" value="SURFACE LOCALIZED DECAHEME CYTOCHROME C LIPOPROTEIN"/>
    <property type="match status" value="1"/>
</dbReference>
<dbReference type="InterPro" id="IPR010177">
    <property type="entry name" value="Paired_CXXCH_1"/>
</dbReference>
<gene>
    <name evidence="3" type="ORF">HYY20_00445</name>
</gene>
<evidence type="ECO:0000259" key="2">
    <source>
        <dbReference type="Pfam" id="PF09699"/>
    </source>
</evidence>